<dbReference type="Pfam" id="PF01497">
    <property type="entry name" value="Peripla_BP_2"/>
    <property type="match status" value="1"/>
</dbReference>
<dbReference type="InterPro" id="IPR050902">
    <property type="entry name" value="ABC_Transporter_SBP"/>
</dbReference>
<dbReference type="CDD" id="cd01143">
    <property type="entry name" value="YvrC"/>
    <property type="match status" value="1"/>
</dbReference>
<sequence>MKNTLRHILLAVLIAFVAVGLMACSSDEGEQGENNSETSENNQQEADSSSENEGSFPVTITDDSGEEVTIEEEPEKIISVIPSATEIVFGLGLGDKVVGVTDNDNYPEEVKEIESVGAFELNFEKIVSLEPDLVVADVNNGEAIQQMRDQGVKVLVLGAQTLEETYEDILTVGKATGTTTKAEEIVASMKKDVEEVENVVEDIPEEERKTVWLEIGEELFTAGSGTFLNEMVEKAGGINIMADQDGWPQISEEEVIEKNPDVIFVTYANYVENAVDKVKKRETWQDITAIQEGEVHALNSDITERTGPRITQGLKMIAEILYPEKFNQ</sequence>
<dbReference type="EMBL" id="WJNH01000008">
    <property type="protein sequence ID" value="MRG87260.1"/>
    <property type="molecule type" value="Genomic_DNA"/>
</dbReference>
<feature type="domain" description="Fe/B12 periplasmic-binding" evidence="5">
    <location>
        <begin position="76"/>
        <end position="325"/>
    </location>
</feature>
<dbReference type="OrthoDB" id="9816357at2"/>
<proteinExistence type="inferred from homology"/>
<gene>
    <name evidence="6" type="ORF">GH754_13245</name>
</gene>
<evidence type="ECO:0000256" key="2">
    <source>
        <dbReference type="ARBA" id="ARBA00022729"/>
    </source>
</evidence>
<feature type="signal peptide" evidence="4">
    <location>
        <begin position="1"/>
        <end position="23"/>
    </location>
</feature>
<keyword evidence="7" id="KW-1185">Reference proteome</keyword>
<comment type="caution">
    <text evidence="6">The sequence shown here is derived from an EMBL/GenBank/DDBJ whole genome shotgun (WGS) entry which is preliminary data.</text>
</comment>
<evidence type="ECO:0000256" key="4">
    <source>
        <dbReference type="SAM" id="SignalP"/>
    </source>
</evidence>
<dbReference type="RefSeq" id="WP_153729149.1">
    <property type="nucleotide sequence ID" value="NZ_WJNH01000008.1"/>
</dbReference>
<dbReference type="SUPFAM" id="SSF53807">
    <property type="entry name" value="Helical backbone' metal receptor"/>
    <property type="match status" value="1"/>
</dbReference>
<dbReference type="NCBIfam" id="NF038402">
    <property type="entry name" value="TroA_like"/>
    <property type="match status" value="1"/>
</dbReference>
<evidence type="ECO:0000256" key="3">
    <source>
        <dbReference type="SAM" id="MobiDB-lite"/>
    </source>
</evidence>
<name>A0A6G1X8R0_9BACI</name>
<feature type="compositionally biased region" description="Low complexity" evidence="3">
    <location>
        <begin position="32"/>
        <end position="45"/>
    </location>
</feature>
<dbReference type="InterPro" id="IPR002491">
    <property type="entry name" value="ABC_transptr_periplasmic_BD"/>
</dbReference>
<organism evidence="6 7">
    <name type="scientific">Salinibacillus xinjiangensis</name>
    <dbReference type="NCBI Taxonomy" id="1229268"/>
    <lineage>
        <taxon>Bacteria</taxon>
        <taxon>Bacillati</taxon>
        <taxon>Bacillota</taxon>
        <taxon>Bacilli</taxon>
        <taxon>Bacillales</taxon>
        <taxon>Bacillaceae</taxon>
        <taxon>Salinibacillus</taxon>
    </lineage>
</organism>
<dbReference type="PANTHER" id="PTHR30535:SF34">
    <property type="entry name" value="MOLYBDATE-BINDING PROTEIN MOLA"/>
    <property type="match status" value="1"/>
</dbReference>
<evidence type="ECO:0000259" key="5">
    <source>
        <dbReference type="PROSITE" id="PS50983"/>
    </source>
</evidence>
<reference evidence="6 7" key="1">
    <citation type="submission" date="2019-11" db="EMBL/GenBank/DDBJ databases">
        <authorList>
            <person name="Li J."/>
        </authorList>
    </citation>
    <scope>NUCLEOTIDE SEQUENCE [LARGE SCALE GENOMIC DNA]</scope>
    <source>
        <strain evidence="6 7">J4</strain>
    </source>
</reference>
<feature type="region of interest" description="Disordered" evidence="3">
    <location>
        <begin position="27"/>
        <end position="68"/>
    </location>
</feature>
<dbReference type="PROSITE" id="PS51257">
    <property type="entry name" value="PROKAR_LIPOPROTEIN"/>
    <property type="match status" value="1"/>
</dbReference>
<dbReference type="Proteomes" id="UP000480185">
    <property type="component" value="Unassembled WGS sequence"/>
</dbReference>
<dbReference type="GO" id="GO:0071281">
    <property type="term" value="P:cellular response to iron ion"/>
    <property type="evidence" value="ECO:0007669"/>
    <property type="project" value="TreeGrafter"/>
</dbReference>
<evidence type="ECO:0000313" key="6">
    <source>
        <dbReference type="EMBL" id="MRG87260.1"/>
    </source>
</evidence>
<dbReference type="PANTHER" id="PTHR30535">
    <property type="entry name" value="VITAMIN B12-BINDING PROTEIN"/>
    <property type="match status" value="1"/>
</dbReference>
<comment type="similarity">
    <text evidence="1">Belongs to the bacterial solute-binding protein 8 family.</text>
</comment>
<dbReference type="PROSITE" id="PS50983">
    <property type="entry name" value="FE_B12_PBP"/>
    <property type="match status" value="1"/>
</dbReference>
<protein>
    <submittedName>
        <fullName evidence="6">ABC transporter substrate-binding protein</fullName>
    </submittedName>
</protein>
<accession>A0A6G1X8R0</accession>
<dbReference type="AlphaFoldDB" id="A0A6G1X8R0"/>
<dbReference type="Gene3D" id="3.40.50.1980">
    <property type="entry name" value="Nitrogenase molybdenum iron protein domain"/>
    <property type="match status" value="2"/>
</dbReference>
<evidence type="ECO:0000313" key="7">
    <source>
        <dbReference type="Proteomes" id="UP000480185"/>
    </source>
</evidence>
<dbReference type="InterPro" id="IPR054828">
    <property type="entry name" value="Vit_B12_bind_prot"/>
</dbReference>
<feature type="chain" id="PRO_5026149451" evidence="4">
    <location>
        <begin position="24"/>
        <end position="328"/>
    </location>
</feature>
<evidence type="ECO:0000256" key="1">
    <source>
        <dbReference type="ARBA" id="ARBA00008814"/>
    </source>
</evidence>
<keyword evidence="2 4" id="KW-0732">Signal</keyword>